<comment type="caution">
    <text evidence="1">The sequence shown here is derived from an EMBL/GenBank/DDBJ whole genome shotgun (WGS) entry which is preliminary data.</text>
</comment>
<sequence length="564" mass="65224">MEENQLKEITIRQYGLLSPLDWGEDCEEELLRMNQLWNRLAEIEQVTREKYNTSIMTDQDVESIYQQIASSSDFQSSLIKERRSIRKQNGRKVETHNLDEQIRDLSHKIADLRNTAASSRKLAREKAGKRIRALEVERRAAVKLARQESGLWWGNYNAIVKAYERGRRIALRNGGQLQFKRYDGTGRIVNQIQGGMTVADLFGATHSQIAVDALPGDAWTHPSRGERRRLQRTRLTATIFVRSGERRTVTWPMIMHRPIPEDCLIKEVVVTRRKLGPSWQWQVTFTCTRSGSKQNRHTSTRRVVAVDLGWRRLPEGIRVATVVRNDDTPADFMIVPADIVDGFALIKTLQSRRDTMKNNIIAWLKTLDWAAAPEALTIHLPALQDATFISAGRVASLAIAWRNHQDWDAEGYRHLEKWRLADKRLWLWEVNQREKLIARRTDLYRRLSYNIVVNTDVVVINHLEIEKMSRLLLPEGKENPLFKAARHYRTVAAPSYLRKWIEIQARKIGATVVTQDMENWVCHACGAITMPARPYDLQQTCAHCGITCDRDMNTCRVMLKSFNR</sequence>
<evidence type="ECO:0000313" key="1">
    <source>
        <dbReference type="EMBL" id="NBJ27070.1"/>
    </source>
</evidence>
<name>A0ABW9Z5U6_9HYPH</name>
<evidence type="ECO:0008006" key="3">
    <source>
        <dbReference type="Google" id="ProtNLM"/>
    </source>
</evidence>
<organism evidence="1 2">
    <name type="scientific">Microvirga arsenatis</name>
    <dbReference type="NCBI Taxonomy" id="2692265"/>
    <lineage>
        <taxon>Bacteria</taxon>
        <taxon>Pseudomonadati</taxon>
        <taxon>Pseudomonadota</taxon>
        <taxon>Alphaproteobacteria</taxon>
        <taxon>Hyphomicrobiales</taxon>
        <taxon>Methylobacteriaceae</taxon>
        <taxon>Microvirga</taxon>
    </lineage>
</organism>
<dbReference type="Proteomes" id="UP000818323">
    <property type="component" value="Unassembled WGS sequence"/>
</dbReference>
<reference evidence="1 2" key="1">
    <citation type="submission" date="2020-01" db="EMBL/GenBank/DDBJ databases">
        <title>Microvirga sp. nov., an arsenate reduction bacterium isolated from Tibet hotspring sediments.</title>
        <authorList>
            <person name="Yuan C.-G."/>
        </authorList>
    </citation>
    <scope>NUCLEOTIDE SEQUENCE [LARGE SCALE GENOMIC DNA]</scope>
    <source>
        <strain evidence="1 2">SYSU G3D203</strain>
    </source>
</reference>
<accession>A0ABW9Z5U6</accession>
<protein>
    <recommendedName>
        <fullName evidence="3">Transposase</fullName>
    </recommendedName>
</protein>
<keyword evidence="2" id="KW-1185">Reference proteome</keyword>
<evidence type="ECO:0000313" key="2">
    <source>
        <dbReference type="Proteomes" id="UP000818323"/>
    </source>
</evidence>
<proteinExistence type="predicted"/>
<dbReference type="RefSeq" id="WP_161726397.1">
    <property type="nucleotide sequence ID" value="NZ_JAAAXI010000034.1"/>
</dbReference>
<dbReference type="EMBL" id="JAAAXJ010000025">
    <property type="protein sequence ID" value="NBJ27070.1"/>
    <property type="molecule type" value="Genomic_DNA"/>
</dbReference>
<gene>
    <name evidence="1" type="ORF">GR303_22325</name>
</gene>